<evidence type="ECO:0000313" key="3">
    <source>
        <dbReference type="Proteomes" id="UP000314982"/>
    </source>
</evidence>
<dbReference type="PANTHER" id="PTHR47728">
    <property type="entry name" value="RAB GTPASE-ACTIVATING PROTEIN 1-LIKE"/>
    <property type="match status" value="1"/>
</dbReference>
<organism evidence="2 3">
    <name type="scientific">Hucho hucho</name>
    <name type="common">huchen</name>
    <dbReference type="NCBI Taxonomy" id="62062"/>
    <lineage>
        <taxon>Eukaryota</taxon>
        <taxon>Metazoa</taxon>
        <taxon>Chordata</taxon>
        <taxon>Craniata</taxon>
        <taxon>Vertebrata</taxon>
        <taxon>Euteleostomi</taxon>
        <taxon>Actinopterygii</taxon>
        <taxon>Neopterygii</taxon>
        <taxon>Teleostei</taxon>
        <taxon>Protacanthopterygii</taxon>
        <taxon>Salmoniformes</taxon>
        <taxon>Salmonidae</taxon>
        <taxon>Salmoninae</taxon>
        <taxon>Hucho</taxon>
    </lineage>
</organism>
<protein>
    <submittedName>
        <fullName evidence="2">Uncharacterized protein</fullName>
    </submittedName>
</protein>
<reference evidence="2" key="2">
    <citation type="submission" date="2025-08" db="UniProtKB">
        <authorList>
            <consortium name="Ensembl"/>
        </authorList>
    </citation>
    <scope>IDENTIFICATION</scope>
</reference>
<reference evidence="2" key="3">
    <citation type="submission" date="2025-09" db="UniProtKB">
        <authorList>
            <consortium name="Ensembl"/>
        </authorList>
    </citation>
    <scope>IDENTIFICATION</scope>
</reference>
<accession>A0A4W5JCS7</accession>
<evidence type="ECO:0000313" key="2">
    <source>
        <dbReference type="Ensembl" id="ENSHHUP00000002293.1"/>
    </source>
</evidence>
<feature type="region of interest" description="Disordered" evidence="1">
    <location>
        <begin position="219"/>
        <end position="262"/>
    </location>
</feature>
<dbReference type="GeneTree" id="ENSGT00940000154611"/>
<reference evidence="3" key="1">
    <citation type="submission" date="2018-06" db="EMBL/GenBank/DDBJ databases">
        <title>Genome assembly of Danube salmon.</title>
        <authorList>
            <person name="Macqueen D.J."/>
            <person name="Gundappa M.K."/>
        </authorList>
    </citation>
    <scope>NUCLEOTIDE SEQUENCE [LARGE SCALE GENOMIC DNA]</scope>
</reference>
<dbReference type="PANTHER" id="PTHR47728:SF1">
    <property type="entry name" value="RAB GTPASE ACTIVATING PROTEIN 1 LIKE"/>
    <property type="match status" value="1"/>
</dbReference>
<proteinExistence type="predicted"/>
<name>A0A4W5JCS7_9TELE</name>
<feature type="compositionally biased region" description="Polar residues" evidence="1">
    <location>
        <begin position="227"/>
        <end position="238"/>
    </location>
</feature>
<dbReference type="Ensembl" id="ENSHHUT00000002368.1">
    <property type="protein sequence ID" value="ENSHHUP00000002293.1"/>
    <property type="gene ID" value="ENSHHUG00000001481.1"/>
</dbReference>
<keyword evidence="3" id="KW-1185">Reference proteome</keyword>
<dbReference type="Proteomes" id="UP000314982">
    <property type="component" value="Unassembled WGS sequence"/>
</dbReference>
<feature type="region of interest" description="Disordered" evidence="1">
    <location>
        <begin position="47"/>
        <end position="71"/>
    </location>
</feature>
<evidence type="ECO:0000256" key="1">
    <source>
        <dbReference type="SAM" id="MobiDB-lite"/>
    </source>
</evidence>
<feature type="region of interest" description="Disordered" evidence="1">
    <location>
        <begin position="320"/>
        <end position="339"/>
    </location>
</feature>
<dbReference type="AlphaFoldDB" id="A0A4W5JCS7"/>
<sequence length="368" mass="41967">MMEEVSIRVAYDAHIIDQMAEEEILACLMAESIPKHTARPQTIYNHDTTIPKHTVPSKKAKLRDNQLQQQDDHVDRYQRENRQLQQASLRLEQENDVLAHRLITSKISLRTDLDQAEDRVDELTKELLKTRKRLKNAEEENRGKEEEAAQLKEVLRTKLDKADPEMKRSSGIISDYKQICSQLTSRVERLQAAHREDLDKLRKAVLACSRCRQALDSPIMEGFGSTAPYQRSISTREPGQQRDQETEPDQQTTGTREQDQEKVCLSDQVTELEKELAQTKLQMVEAKCKIQELEHQKGVLQRDLQTARNSWLSKTVSSIRSAGGGLQSSSLPRGRASAMGRSLHGLPLSAWSSRRLSWAPRKDRGGDV</sequence>
<dbReference type="STRING" id="62062.ENSHHUP00000002293"/>